<name>A0A679JSB0_9HYPH</name>
<gene>
    <name evidence="1" type="ORF">MBLL_00900</name>
    <name evidence="2" type="ORF">OICFNHDK_1444</name>
</gene>
<proteinExistence type="predicted"/>
<dbReference type="EMBL" id="BPQF01000008">
    <property type="protein sequence ID" value="GJD38992.1"/>
    <property type="molecule type" value="Genomic_DNA"/>
</dbReference>
<sequence>MEREAGDRAAITCLVGAMSLERSRERAIRRARCIPNESIAPMGDDPLVCMQPLAGRSGRLCR</sequence>
<reference evidence="2" key="3">
    <citation type="submission" date="2021-08" db="EMBL/GenBank/DDBJ databases">
        <authorList>
            <person name="Tani A."/>
            <person name="Ola A."/>
            <person name="Ogura Y."/>
            <person name="Katsura K."/>
            <person name="Hayashi T."/>
        </authorList>
    </citation>
    <scope>NUCLEOTIDE SEQUENCE</scope>
    <source>
        <strain evidence="2">DSM 21893</strain>
    </source>
</reference>
<reference evidence="1" key="2">
    <citation type="submission" date="2019-12" db="EMBL/GenBank/DDBJ databases">
        <authorList>
            <person name="Cremers G."/>
        </authorList>
    </citation>
    <scope>NUCLEOTIDE SEQUENCE</scope>
    <source>
        <strain evidence="1">Mbul2</strain>
        <plasmid evidence="1">1</plasmid>
    </source>
</reference>
<protein>
    <submittedName>
        <fullName evidence="1">Uncharacterized protein</fullName>
    </submittedName>
</protein>
<dbReference type="AlphaFoldDB" id="A0A679JSB0"/>
<reference evidence="2" key="1">
    <citation type="journal article" date="2016" name="Front. Microbiol.">
        <title>Genome Sequence of the Piezophilic, Mesophilic Sulfate-Reducing Bacterium Desulfovibrio indicus J2T.</title>
        <authorList>
            <person name="Cao J."/>
            <person name="Maignien L."/>
            <person name="Shao Z."/>
            <person name="Alain K."/>
            <person name="Jebbar M."/>
        </authorList>
    </citation>
    <scope>NUCLEOTIDE SEQUENCE</scope>
    <source>
        <strain evidence="2">DSM 21893</strain>
    </source>
</reference>
<evidence type="ECO:0000313" key="1">
    <source>
        <dbReference type="EMBL" id="CAA2137944.1"/>
    </source>
</evidence>
<dbReference type="EMBL" id="LR743510">
    <property type="protein sequence ID" value="CAA2137944.1"/>
    <property type="molecule type" value="Genomic_DNA"/>
</dbReference>
<evidence type="ECO:0000313" key="3">
    <source>
        <dbReference type="Proteomes" id="UP001055307"/>
    </source>
</evidence>
<organism evidence="1">
    <name type="scientific">Methylobacterium bullatum</name>
    <dbReference type="NCBI Taxonomy" id="570505"/>
    <lineage>
        <taxon>Bacteria</taxon>
        <taxon>Pseudomonadati</taxon>
        <taxon>Pseudomonadota</taxon>
        <taxon>Alphaproteobacteria</taxon>
        <taxon>Hyphomicrobiales</taxon>
        <taxon>Methylobacteriaceae</taxon>
        <taxon>Methylobacterium</taxon>
    </lineage>
</organism>
<geneLocation type="plasmid" evidence="1">
    <name>1</name>
</geneLocation>
<evidence type="ECO:0000313" key="2">
    <source>
        <dbReference type="EMBL" id="GJD38992.1"/>
    </source>
</evidence>
<dbReference type="Proteomes" id="UP001055307">
    <property type="component" value="Unassembled WGS sequence"/>
</dbReference>
<accession>A0A679JSB0</accession>
<keyword evidence="3" id="KW-1185">Reference proteome</keyword>
<keyword evidence="1" id="KW-0614">Plasmid</keyword>